<evidence type="ECO:0000313" key="4">
    <source>
        <dbReference type="EMBL" id="CAF3652740.1"/>
    </source>
</evidence>
<feature type="transmembrane region" description="Helical" evidence="1">
    <location>
        <begin position="126"/>
        <end position="144"/>
    </location>
</feature>
<dbReference type="PANTHER" id="PTHR21385">
    <property type="entry name" value="ZINC FINGER PROTEIN-RELATED"/>
    <property type="match status" value="1"/>
</dbReference>
<dbReference type="EMBL" id="CAJNOT010000322">
    <property type="protein sequence ID" value="CAF0940807.1"/>
    <property type="molecule type" value="Genomic_DNA"/>
</dbReference>
<evidence type="ECO:0000259" key="2">
    <source>
        <dbReference type="PROSITE" id="PS00028"/>
    </source>
</evidence>
<reference evidence="4" key="1">
    <citation type="submission" date="2021-02" db="EMBL/GenBank/DDBJ databases">
        <authorList>
            <person name="Nowell W R."/>
        </authorList>
    </citation>
    <scope>NUCLEOTIDE SEQUENCE</scope>
</reference>
<feature type="transmembrane region" description="Helical" evidence="1">
    <location>
        <begin position="37"/>
        <end position="56"/>
    </location>
</feature>
<keyword evidence="1" id="KW-1133">Transmembrane helix</keyword>
<evidence type="ECO:0000313" key="3">
    <source>
        <dbReference type="EMBL" id="CAF0940807.1"/>
    </source>
</evidence>
<dbReference type="PROSITE" id="PS00028">
    <property type="entry name" value="ZINC_FINGER_C2H2_1"/>
    <property type="match status" value="1"/>
</dbReference>
<sequence>MLHVSSMLTYGFLSFILAFFNKALFELANFHNTLVVIFSQLCFILILFHILAYFHCITLPIMTKTEAYTLLIPSIFYCLTTVLSLQALLKLNVAVYVVIKRCTPALTFVLSAIVLKKQNLNMKTGLCVFTITIGAAITSIDDVSYHMESYIIGSFSVLFHSLYLLTIQRYSEQRTSNDILYINSLLSLPMIFMLMIIFPNELSNIKSYEGYNTINFWLFFLLSTFGGGLLNGATFWCTIKNSALTTTVVGVLKSVLQIFFGVFAFEQLPINNKTIIGILLSLIGGTMFSYFEYTNKQTKSGLNVIMMKLYILFIFIWSFLNPSSAILSKPCSRENSRIVRDYFKQTVSSIYEKNHLSIPDECIFSPKRDIFYHQELHKTKITNNKWLCQYCNKVFYSEYYLDIHMSNRHNDTLIHDEQSVCLADYCSIFRCDVLKRHKKSFLAFHFFIRTSDVTKRKSKKILNEQQLTILRSRCASIINECVPHNIKHDTRVKMQHEMYAEICAYLTTNRYFESPTHDKTLIKITSIFCFVICIGMCFIGIAIIKRSDWKFGFHGDDETEKHLSDETISTATALLSKTPRNSIIHSSKHLTSNVRHRVHFETVDEYNHLHSEHM</sequence>
<evidence type="ECO:0000313" key="5">
    <source>
        <dbReference type="Proteomes" id="UP000663836"/>
    </source>
</evidence>
<dbReference type="InterPro" id="IPR004853">
    <property type="entry name" value="Sugar_P_trans_dom"/>
</dbReference>
<feature type="transmembrane region" description="Helical" evidence="1">
    <location>
        <begin position="214"/>
        <end position="236"/>
    </location>
</feature>
<dbReference type="Pfam" id="PF03151">
    <property type="entry name" value="TPT"/>
    <property type="match status" value="1"/>
</dbReference>
<name>A0A818RDV9_9BILA</name>
<keyword evidence="1" id="KW-0812">Transmembrane</keyword>
<feature type="transmembrane region" description="Helical" evidence="1">
    <location>
        <begin position="300"/>
        <end position="320"/>
    </location>
</feature>
<dbReference type="InterPro" id="IPR013087">
    <property type="entry name" value="Znf_C2H2_type"/>
</dbReference>
<dbReference type="AlphaFoldDB" id="A0A818RDV9"/>
<proteinExistence type="predicted"/>
<feature type="domain" description="C2H2-type" evidence="2">
    <location>
        <begin position="388"/>
        <end position="409"/>
    </location>
</feature>
<feature type="transmembrane region" description="Helical" evidence="1">
    <location>
        <begin position="68"/>
        <end position="87"/>
    </location>
</feature>
<dbReference type="EMBL" id="CAJOBD010000356">
    <property type="protein sequence ID" value="CAF3652740.1"/>
    <property type="molecule type" value="Genomic_DNA"/>
</dbReference>
<dbReference type="Proteomes" id="UP000663864">
    <property type="component" value="Unassembled WGS sequence"/>
</dbReference>
<feature type="transmembrane region" description="Helical" evidence="1">
    <location>
        <begin position="150"/>
        <end position="167"/>
    </location>
</feature>
<evidence type="ECO:0000256" key="1">
    <source>
        <dbReference type="SAM" id="Phobius"/>
    </source>
</evidence>
<organism evidence="4 5">
    <name type="scientific">Rotaria sordida</name>
    <dbReference type="NCBI Taxonomy" id="392033"/>
    <lineage>
        <taxon>Eukaryota</taxon>
        <taxon>Metazoa</taxon>
        <taxon>Spiralia</taxon>
        <taxon>Gnathifera</taxon>
        <taxon>Rotifera</taxon>
        <taxon>Eurotatoria</taxon>
        <taxon>Bdelloidea</taxon>
        <taxon>Philodinida</taxon>
        <taxon>Philodinidae</taxon>
        <taxon>Rotaria</taxon>
    </lineage>
</organism>
<gene>
    <name evidence="4" type="ORF">JBS370_LOCUS6448</name>
    <name evidence="3" type="ORF">ZHD862_LOCUS9455</name>
</gene>
<comment type="caution">
    <text evidence="4">The sequence shown here is derived from an EMBL/GenBank/DDBJ whole genome shotgun (WGS) entry which is preliminary data.</text>
</comment>
<feature type="transmembrane region" description="Helical" evidence="1">
    <location>
        <begin position="524"/>
        <end position="544"/>
    </location>
</feature>
<dbReference type="Proteomes" id="UP000663836">
    <property type="component" value="Unassembled WGS sequence"/>
</dbReference>
<dbReference type="Gene3D" id="3.30.160.60">
    <property type="entry name" value="Classic Zinc Finger"/>
    <property type="match status" value="1"/>
</dbReference>
<keyword evidence="1" id="KW-0472">Membrane</keyword>
<dbReference type="PANTHER" id="PTHR21385:SF0">
    <property type="entry name" value="RE51073P"/>
    <property type="match status" value="1"/>
</dbReference>
<feature type="transmembrane region" description="Helical" evidence="1">
    <location>
        <begin position="243"/>
        <end position="263"/>
    </location>
</feature>
<feature type="transmembrane region" description="Helical" evidence="1">
    <location>
        <begin position="179"/>
        <end position="198"/>
    </location>
</feature>
<protein>
    <recommendedName>
        <fullName evidence="2">C2H2-type domain-containing protein</fullName>
    </recommendedName>
</protein>
<feature type="transmembrane region" description="Helical" evidence="1">
    <location>
        <begin position="7"/>
        <end position="25"/>
    </location>
</feature>
<feature type="transmembrane region" description="Helical" evidence="1">
    <location>
        <begin position="93"/>
        <end position="114"/>
    </location>
</feature>
<accession>A0A818RDV9</accession>
<feature type="transmembrane region" description="Helical" evidence="1">
    <location>
        <begin position="275"/>
        <end position="293"/>
    </location>
</feature>